<protein>
    <recommendedName>
        <fullName evidence="1">Transcription regulator PadR N-terminal domain-containing protein</fullName>
    </recommendedName>
</protein>
<dbReference type="PANTHER" id="PTHR33169:SF27">
    <property type="entry name" value="TRANSCRIPTIONAL REGULATOR PADR FAMILY PROTEIN"/>
    <property type="match status" value="1"/>
</dbReference>
<name>A0A0N9I0Q3_9PSEU</name>
<dbReference type="SUPFAM" id="SSF46785">
    <property type="entry name" value="Winged helix' DNA-binding domain"/>
    <property type="match status" value="1"/>
</dbReference>
<keyword evidence="3" id="KW-1185">Reference proteome</keyword>
<dbReference type="AlphaFoldDB" id="A0A0N9I0Q3"/>
<dbReference type="PANTHER" id="PTHR33169">
    <property type="entry name" value="PADR-FAMILY TRANSCRIPTIONAL REGULATOR"/>
    <property type="match status" value="1"/>
</dbReference>
<dbReference type="Pfam" id="PF03551">
    <property type="entry name" value="PadR"/>
    <property type="match status" value="1"/>
</dbReference>
<dbReference type="OrthoDB" id="8443918at2"/>
<evidence type="ECO:0000313" key="2">
    <source>
        <dbReference type="EMBL" id="ALG09584.1"/>
    </source>
</evidence>
<sequence length="206" mass="22988">MSTPGRPSLLAFVLLGLLQEARMHPYEMQRLLKERRKDRVVNIKERSSFYQAIARLERDGLIAVHETVQAAPRPERTVYAITGQGRQAFQTWLRSMLSQPRETFGEFPVAISYLPLLEVSEGLRLLETRRAALAADAAEVKQKLAEGAAALPRLLLLEEELRQAVVTAELDWLSSLIDDIAAGGVTWSAESVAEQIRLLSPPTSDE</sequence>
<dbReference type="Gene3D" id="1.10.10.10">
    <property type="entry name" value="Winged helix-like DNA-binding domain superfamily/Winged helix DNA-binding domain"/>
    <property type="match status" value="1"/>
</dbReference>
<dbReference type="KEGG" id="kphy:AOZ06_24165"/>
<dbReference type="InterPro" id="IPR052509">
    <property type="entry name" value="Metal_resp_DNA-bind_regulator"/>
</dbReference>
<dbReference type="Proteomes" id="UP000063699">
    <property type="component" value="Chromosome"/>
</dbReference>
<evidence type="ECO:0000313" key="3">
    <source>
        <dbReference type="Proteomes" id="UP000063699"/>
    </source>
</evidence>
<dbReference type="InterPro" id="IPR036388">
    <property type="entry name" value="WH-like_DNA-bd_sf"/>
</dbReference>
<dbReference type="STRING" id="860235.AOZ06_24165"/>
<dbReference type="RefSeq" id="WP_054291488.1">
    <property type="nucleotide sequence ID" value="NZ_CP012752.1"/>
</dbReference>
<dbReference type="EMBL" id="CP012752">
    <property type="protein sequence ID" value="ALG09584.1"/>
    <property type="molecule type" value="Genomic_DNA"/>
</dbReference>
<feature type="domain" description="Transcription regulator PadR N-terminal" evidence="1">
    <location>
        <begin position="14"/>
        <end position="90"/>
    </location>
</feature>
<accession>A0A0N9I0Q3</accession>
<dbReference type="InterPro" id="IPR036390">
    <property type="entry name" value="WH_DNA-bd_sf"/>
</dbReference>
<gene>
    <name evidence="2" type="ORF">AOZ06_24165</name>
</gene>
<organism evidence="2 3">
    <name type="scientific">Kibdelosporangium phytohabitans</name>
    <dbReference type="NCBI Taxonomy" id="860235"/>
    <lineage>
        <taxon>Bacteria</taxon>
        <taxon>Bacillati</taxon>
        <taxon>Actinomycetota</taxon>
        <taxon>Actinomycetes</taxon>
        <taxon>Pseudonocardiales</taxon>
        <taxon>Pseudonocardiaceae</taxon>
        <taxon>Kibdelosporangium</taxon>
    </lineage>
</organism>
<dbReference type="InterPro" id="IPR005149">
    <property type="entry name" value="Tscrpt_reg_PadR_N"/>
</dbReference>
<reference evidence="2 3" key="1">
    <citation type="submission" date="2015-07" db="EMBL/GenBank/DDBJ databases">
        <title>Genome sequencing of Kibdelosporangium phytohabitans.</title>
        <authorList>
            <person name="Qin S."/>
            <person name="Xing K."/>
        </authorList>
    </citation>
    <scope>NUCLEOTIDE SEQUENCE [LARGE SCALE GENOMIC DNA]</scope>
    <source>
        <strain evidence="2 3">KLBMP1111</strain>
    </source>
</reference>
<proteinExistence type="predicted"/>
<evidence type="ECO:0000259" key="1">
    <source>
        <dbReference type="Pfam" id="PF03551"/>
    </source>
</evidence>